<comment type="subcellular location">
    <subcellularLocation>
        <location evidence="1">Membrane</location>
        <topology evidence="1">Multi-pass membrane protein</topology>
    </subcellularLocation>
</comment>
<keyword evidence="7" id="KW-1278">Translocase</keyword>
<dbReference type="GO" id="GO:0005524">
    <property type="term" value="F:ATP binding"/>
    <property type="evidence" value="ECO:0007669"/>
    <property type="project" value="UniProtKB-KW"/>
</dbReference>
<comment type="similarity">
    <text evidence="2">Belongs to the cation transport ATPase (P-type) (TC 3.A.3) family. Type IB subfamily.</text>
</comment>
<evidence type="ECO:0000256" key="5">
    <source>
        <dbReference type="ARBA" id="ARBA00022840"/>
    </source>
</evidence>
<name>A0AAV0QQV5_9ROSI</name>
<feature type="region of interest" description="Disordered" evidence="8">
    <location>
        <begin position="20"/>
        <end position="58"/>
    </location>
</feature>
<keyword evidence="5" id="KW-0067">ATP-binding</keyword>
<comment type="caution">
    <text evidence="9">The sequence shown here is derived from an EMBL/GenBank/DDBJ whole genome shotgun (WGS) entry which is preliminary data.</text>
</comment>
<organism evidence="9 10">
    <name type="scientific">Linum tenue</name>
    <dbReference type="NCBI Taxonomy" id="586396"/>
    <lineage>
        <taxon>Eukaryota</taxon>
        <taxon>Viridiplantae</taxon>
        <taxon>Streptophyta</taxon>
        <taxon>Embryophyta</taxon>
        <taxon>Tracheophyta</taxon>
        <taxon>Spermatophyta</taxon>
        <taxon>Magnoliopsida</taxon>
        <taxon>eudicotyledons</taxon>
        <taxon>Gunneridae</taxon>
        <taxon>Pentapetalae</taxon>
        <taxon>rosids</taxon>
        <taxon>fabids</taxon>
        <taxon>Malpighiales</taxon>
        <taxon>Linaceae</taxon>
        <taxon>Linum</taxon>
    </lineage>
</organism>
<evidence type="ECO:0000313" key="9">
    <source>
        <dbReference type="EMBL" id="CAI0547266.1"/>
    </source>
</evidence>
<accession>A0AAV0QQV5</accession>
<keyword evidence="4" id="KW-0547">Nucleotide-binding</keyword>
<dbReference type="PANTHER" id="PTHR43079:SF1">
    <property type="entry name" value="CADMIUM_ZINC-TRANSPORTING ATPASE HMA1, CHLOROPLASTIC-RELATED"/>
    <property type="match status" value="1"/>
</dbReference>
<keyword evidence="10" id="KW-1185">Reference proteome</keyword>
<evidence type="ECO:0000256" key="7">
    <source>
        <dbReference type="ARBA" id="ARBA00022967"/>
    </source>
</evidence>
<gene>
    <name evidence="9" type="ORF">LITE_LOCUS44301</name>
</gene>
<dbReference type="GO" id="GO:0046872">
    <property type="term" value="F:metal ion binding"/>
    <property type="evidence" value="ECO:0007669"/>
    <property type="project" value="UniProtKB-KW"/>
</dbReference>
<evidence type="ECO:0000256" key="2">
    <source>
        <dbReference type="ARBA" id="ARBA00006024"/>
    </source>
</evidence>
<sequence>NFHRHFVARCIVEAANHHHYHPHSHNHHEDTHRNHHEDHRHHHNHGRDHHHHHHGDELEELTGAQKAVIRFSDAVRWTNLASLPREDHLQLCCCSAAMFLAAAICPYLAPKSVD</sequence>
<feature type="non-terminal residue" evidence="9">
    <location>
        <position position="1"/>
    </location>
</feature>
<keyword evidence="3" id="KW-0479">Metal-binding</keyword>
<protein>
    <submittedName>
        <fullName evidence="9">Uncharacterized protein</fullName>
    </submittedName>
</protein>
<proteinExistence type="inferred from homology"/>
<reference evidence="9" key="1">
    <citation type="submission" date="2022-08" db="EMBL/GenBank/DDBJ databases">
        <authorList>
            <person name="Gutierrez-Valencia J."/>
        </authorList>
    </citation>
    <scope>NUCLEOTIDE SEQUENCE</scope>
</reference>
<dbReference type="GO" id="GO:0016020">
    <property type="term" value="C:membrane"/>
    <property type="evidence" value="ECO:0007669"/>
    <property type="project" value="UniProtKB-SubCell"/>
</dbReference>
<feature type="compositionally biased region" description="Basic and acidic residues" evidence="8">
    <location>
        <begin position="27"/>
        <end position="37"/>
    </location>
</feature>
<dbReference type="EMBL" id="CAMGYJ010000010">
    <property type="protein sequence ID" value="CAI0547266.1"/>
    <property type="molecule type" value="Genomic_DNA"/>
</dbReference>
<evidence type="ECO:0000313" key="10">
    <source>
        <dbReference type="Proteomes" id="UP001154282"/>
    </source>
</evidence>
<dbReference type="AlphaFoldDB" id="A0AAV0QQV5"/>
<keyword evidence="6" id="KW-0460">Magnesium</keyword>
<dbReference type="InterPro" id="IPR051949">
    <property type="entry name" value="Cation_Transport_ATPase"/>
</dbReference>
<feature type="compositionally biased region" description="Basic residues" evidence="8">
    <location>
        <begin position="38"/>
        <end position="53"/>
    </location>
</feature>
<evidence type="ECO:0000256" key="8">
    <source>
        <dbReference type="SAM" id="MobiDB-lite"/>
    </source>
</evidence>
<evidence type="ECO:0000256" key="3">
    <source>
        <dbReference type="ARBA" id="ARBA00022723"/>
    </source>
</evidence>
<evidence type="ECO:0000256" key="6">
    <source>
        <dbReference type="ARBA" id="ARBA00022842"/>
    </source>
</evidence>
<evidence type="ECO:0000256" key="1">
    <source>
        <dbReference type="ARBA" id="ARBA00004141"/>
    </source>
</evidence>
<dbReference type="PANTHER" id="PTHR43079">
    <property type="entry name" value="PROBABLE CADMIUM/ZINC-TRANSPORTING ATPASE HMA1"/>
    <property type="match status" value="1"/>
</dbReference>
<evidence type="ECO:0000256" key="4">
    <source>
        <dbReference type="ARBA" id="ARBA00022741"/>
    </source>
</evidence>
<dbReference type="Proteomes" id="UP001154282">
    <property type="component" value="Unassembled WGS sequence"/>
</dbReference>